<feature type="compositionally biased region" description="Basic and acidic residues" evidence="10">
    <location>
        <begin position="217"/>
        <end position="231"/>
    </location>
</feature>
<reference evidence="11" key="1">
    <citation type="journal article" date="2023" name="IScience">
        <title>Live-bearing cockroach genome reveals convergent evolutionary mechanisms linked to viviparity in insects and beyond.</title>
        <authorList>
            <person name="Fouks B."/>
            <person name="Harrison M.C."/>
            <person name="Mikhailova A.A."/>
            <person name="Marchal E."/>
            <person name="English S."/>
            <person name="Carruthers M."/>
            <person name="Jennings E.C."/>
            <person name="Chiamaka E.L."/>
            <person name="Frigard R.A."/>
            <person name="Pippel M."/>
            <person name="Attardo G.M."/>
            <person name="Benoit J.B."/>
            <person name="Bornberg-Bauer E."/>
            <person name="Tobe S.S."/>
        </authorList>
    </citation>
    <scope>NUCLEOTIDE SEQUENCE</scope>
    <source>
        <strain evidence="11">Stay&amp;Tobe</strain>
    </source>
</reference>
<organism evidence="11 12">
    <name type="scientific">Diploptera punctata</name>
    <name type="common">Pacific beetle cockroach</name>
    <dbReference type="NCBI Taxonomy" id="6984"/>
    <lineage>
        <taxon>Eukaryota</taxon>
        <taxon>Metazoa</taxon>
        <taxon>Ecdysozoa</taxon>
        <taxon>Arthropoda</taxon>
        <taxon>Hexapoda</taxon>
        <taxon>Insecta</taxon>
        <taxon>Pterygota</taxon>
        <taxon>Neoptera</taxon>
        <taxon>Polyneoptera</taxon>
        <taxon>Dictyoptera</taxon>
        <taxon>Blattodea</taxon>
        <taxon>Blaberoidea</taxon>
        <taxon>Blaberidae</taxon>
        <taxon>Diplopterinae</taxon>
        <taxon>Diploptera</taxon>
    </lineage>
</organism>
<evidence type="ECO:0000256" key="7">
    <source>
        <dbReference type="ARBA" id="ARBA00023054"/>
    </source>
</evidence>
<comment type="subcellular location">
    <subcellularLocation>
        <location evidence="1">Cytoplasm</location>
        <location evidence="1">Cytoskeleton</location>
        <location evidence="1">Microtubule organizing center</location>
        <location evidence="1">Centrosome</location>
        <location evidence="1">Centriole</location>
    </subcellularLocation>
</comment>
<evidence type="ECO:0000256" key="10">
    <source>
        <dbReference type="SAM" id="MobiDB-lite"/>
    </source>
</evidence>
<proteinExistence type="inferred from homology"/>
<feature type="compositionally biased region" description="Polar residues" evidence="10">
    <location>
        <begin position="16"/>
        <end position="31"/>
    </location>
</feature>
<name>A0AAD8EL27_DIPPU</name>
<feature type="region of interest" description="Disordered" evidence="10">
    <location>
        <begin position="421"/>
        <end position="441"/>
    </location>
</feature>
<keyword evidence="8" id="KW-0206">Cytoskeleton</keyword>
<dbReference type="AlphaFoldDB" id="A0AAD8EL27"/>
<evidence type="ECO:0000256" key="3">
    <source>
        <dbReference type="ARBA" id="ARBA00021406"/>
    </source>
</evidence>
<evidence type="ECO:0000256" key="9">
    <source>
        <dbReference type="SAM" id="Coils"/>
    </source>
</evidence>
<evidence type="ECO:0000256" key="2">
    <source>
        <dbReference type="ARBA" id="ARBA00009485"/>
    </source>
</evidence>
<dbReference type="PANTHER" id="PTHR34031">
    <property type="entry name" value="CENTROSOMAL PROTEIN OF 162 KDA"/>
    <property type="match status" value="1"/>
</dbReference>
<keyword evidence="4" id="KW-0963">Cytoplasm</keyword>
<comment type="caution">
    <text evidence="11">The sequence shown here is derived from an EMBL/GenBank/DDBJ whole genome shotgun (WGS) entry which is preliminary data.</text>
</comment>
<feature type="region of interest" description="Disordered" evidence="10">
    <location>
        <begin position="1"/>
        <end position="101"/>
    </location>
</feature>
<evidence type="ECO:0000256" key="1">
    <source>
        <dbReference type="ARBA" id="ARBA00004114"/>
    </source>
</evidence>
<keyword evidence="12" id="KW-1185">Reference proteome</keyword>
<feature type="region of interest" description="Disordered" evidence="10">
    <location>
        <begin position="179"/>
        <end position="264"/>
    </location>
</feature>
<sequence length="623" mass="69116">MSDLDLQFEEFLKEPLSTTDESPDTNSSPKQTDMKTKLPEPRTFWWMKPKVPTEPFSCKSSLSSTSIDEKLDSPQVDSNFVPTSPSPKSGSMKPRASVSPDISSSMAEFLEKEKYCKELSSSISEVDSPGMDLDDVTDDDIGSIMEQLSQLAGSGDDSAAEKSVEEILKEAEDLVRETSHSFSALSEGRDLLKVPTTPDLVIRGQASDILPMPSLKSKSDRSGEPSKDKRSNRSSSAPPTARKTGERIAKGKGGRITGTKSSYSIRQTDLMTDKNGDNDVDSFRQNLLSAADRINSNIQVTSHSSSKAKDFARKEKTVTFNEDFVSSETEINNIPNTQVSSHILNARRSVSVESYLDKNSKGPPTGSSVLLNEASSRKRKMTEIVSISPPLIQHGDVVGTPEAIFQLIDDEVRNEIAAALKETSRSNSNSDKESNEPENGDINFEEEFTHEAGNNIIAMDTLNNAGMGLRKQPLSVVLEESSMSEASSEAKNIKQIERLKEELLKERNQIQQCKELLSTQEREHKKQLDSVRCKHEEEMFEVKKEVIVLNAKVGDLEKQQQSTSAKANDKEEEAGKERRIALLEGELQQQEQLMLGYQRENVKLCQEMKQLRVSVTLTFLFTG</sequence>
<dbReference type="GO" id="GO:0060271">
    <property type="term" value="P:cilium assembly"/>
    <property type="evidence" value="ECO:0007669"/>
    <property type="project" value="TreeGrafter"/>
</dbReference>
<keyword evidence="6" id="KW-0970">Cilium biogenesis/degradation</keyword>
<evidence type="ECO:0000256" key="6">
    <source>
        <dbReference type="ARBA" id="ARBA00022794"/>
    </source>
</evidence>
<accession>A0AAD8EL27</accession>
<reference evidence="11" key="2">
    <citation type="submission" date="2023-05" db="EMBL/GenBank/DDBJ databases">
        <authorList>
            <person name="Fouks B."/>
        </authorList>
    </citation>
    <scope>NUCLEOTIDE SEQUENCE</scope>
    <source>
        <strain evidence="11">Stay&amp;Tobe</strain>
        <tissue evidence="11">Testes</tissue>
    </source>
</reference>
<feature type="coiled-coil region" evidence="9">
    <location>
        <begin position="553"/>
        <end position="600"/>
    </location>
</feature>
<feature type="compositionally biased region" description="Polar residues" evidence="10">
    <location>
        <begin position="75"/>
        <end position="89"/>
    </location>
</feature>
<evidence type="ECO:0000313" key="11">
    <source>
        <dbReference type="EMBL" id="KAJ9594116.1"/>
    </source>
</evidence>
<protein>
    <recommendedName>
        <fullName evidence="3">Centrosomal protein of 162 kDa</fullName>
    </recommendedName>
</protein>
<comment type="similarity">
    <text evidence="2">Belongs to the CEP162 family.</text>
</comment>
<evidence type="ECO:0000256" key="5">
    <source>
        <dbReference type="ARBA" id="ARBA00022701"/>
    </source>
</evidence>
<keyword evidence="7 9" id="KW-0175">Coiled coil</keyword>
<feature type="coiled-coil region" evidence="9">
    <location>
        <begin position="486"/>
        <end position="523"/>
    </location>
</feature>
<dbReference type="Proteomes" id="UP001233999">
    <property type="component" value="Unassembled WGS sequence"/>
</dbReference>
<dbReference type="GO" id="GO:0005814">
    <property type="term" value="C:centriole"/>
    <property type="evidence" value="ECO:0007669"/>
    <property type="project" value="UniProtKB-SubCell"/>
</dbReference>
<dbReference type="InterPro" id="IPR038774">
    <property type="entry name" value="CEP162-like"/>
</dbReference>
<dbReference type="EMBL" id="JASPKZ010003067">
    <property type="protein sequence ID" value="KAJ9594116.1"/>
    <property type="molecule type" value="Genomic_DNA"/>
</dbReference>
<evidence type="ECO:0000313" key="12">
    <source>
        <dbReference type="Proteomes" id="UP001233999"/>
    </source>
</evidence>
<keyword evidence="5" id="KW-0493">Microtubule</keyword>
<evidence type="ECO:0000256" key="4">
    <source>
        <dbReference type="ARBA" id="ARBA00022490"/>
    </source>
</evidence>
<dbReference type="GO" id="GO:0005879">
    <property type="term" value="C:axonemal microtubule"/>
    <property type="evidence" value="ECO:0007669"/>
    <property type="project" value="TreeGrafter"/>
</dbReference>
<gene>
    <name evidence="11" type="ORF">L9F63_014432</name>
</gene>
<evidence type="ECO:0000256" key="8">
    <source>
        <dbReference type="ARBA" id="ARBA00023212"/>
    </source>
</evidence>
<dbReference type="PANTHER" id="PTHR34031:SF1">
    <property type="entry name" value="CENTROSOMAL PROTEIN OF 162 KDA"/>
    <property type="match status" value="1"/>
</dbReference>